<dbReference type="PANTHER" id="PTHR35894:SF1">
    <property type="entry name" value="PHOSPHORIBULOKINASE _ URIDINE KINASE FAMILY"/>
    <property type="match status" value="1"/>
</dbReference>
<comment type="caution">
    <text evidence="2">The sequence shown here is derived from an EMBL/GenBank/DDBJ whole genome shotgun (WGS) entry which is preliminary data.</text>
</comment>
<dbReference type="SUPFAM" id="SSF52540">
    <property type="entry name" value="P-loop containing nucleoside triphosphate hydrolases"/>
    <property type="match status" value="1"/>
</dbReference>
<dbReference type="InterPro" id="IPR049945">
    <property type="entry name" value="AAA_22"/>
</dbReference>
<evidence type="ECO:0000313" key="2">
    <source>
        <dbReference type="EMBL" id="GAA1388707.1"/>
    </source>
</evidence>
<name>A0ABN1XS30_9PSEU</name>
<dbReference type="PANTHER" id="PTHR35894">
    <property type="entry name" value="GENERAL SECRETION PATHWAY PROTEIN A-RELATED"/>
    <property type="match status" value="1"/>
</dbReference>
<dbReference type="InterPro" id="IPR027417">
    <property type="entry name" value="P-loop_NTPase"/>
</dbReference>
<accession>A0ABN1XS30</accession>
<dbReference type="EMBL" id="BAAAJK010000008">
    <property type="protein sequence ID" value="GAA1388707.1"/>
    <property type="molecule type" value="Genomic_DNA"/>
</dbReference>
<dbReference type="Proteomes" id="UP001501414">
    <property type="component" value="Unassembled WGS sequence"/>
</dbReference>
<sequence>MSVRHFLDLDGAATLPTEALALVDQAVADLVATRAMGAVHGQAGLGKTFAVEQALARRTDRADACWVSFPSRPTMRLVAATLFAELCGVAPGRRDRFALSAELLEQLADHRGRDGRERLVVVDEAQQLNRECIEFLRYLHDHRLTRFGLLLVGGDGAWQVLAREPMLRSRIYRRVVCTPLSGTQVCALLPRYHRIYDGVDAELLLFVDDHFAHGNLRDWAAFTATALELCQDTGAEQLDEQIARNAFALHGGVRPRPATSSAS</sequence>
<dbReference type="Gene3D" id="3.40.50.300">
    <property type="entry name" value="P-loop containing nucleotide triphosphate hydrolases"/>
    <property type="match status" value="1"/>
</dbReference>
<organism evidence="2 3">
    <name type="scientific">Pseudonocardia kongjuensis</name>
    <dbReference type="NCBI Taxonomy" id="102227"/>
    <lineage>
        <taxon>Bacteria</taxon>
        <taxon>Bacillati</taxon>
        <taxon>Actinomycetota</taxon>
        <taxon>Actinomycetes</taxon>
        <taxon>Pseudonocardiales</taxon>
        <taxon>Pseudonocardiaceae</taxon>
        <taxon>Pseudonocardia</taxon>
    </lineage>
</organism>
<evidence type="ECO:0000259" key="1">
    <source>
        <dbReference type="Pfam" id="PF13401"/>
    </source>
</evidence>
<dbReference type="RefSeq" id="WP_344022016.1">
    <property type="nucleotide sequence ID" value="NZ_BAAAJK010000008.1"/>
</dbReference>
<keyword evidence="3" id="KW-1185">Reference proteome</keyword>
<dbReference type="Pfam" id="PF13401">
    <property type="entry name" value="AAA_22"/>
    <property type="match status" value="1"/>
</dbReference>
<protein>
    <recommendedName>
        <fullName evidence="1">ORC1/DEAH AAA+ ATPase domain-containing protein</fullName>
    </recommendedName>
</protein>
<proteinExistence type="predicted"/>
<feature type="domain" description="ORC1/DEAH AAA+ ATPase" evidence="1">
    <location>
        <begin position="33"/>
        <end position="161"/>
    </location>
</feature>
<evidence type="ECO:0000313" key="3">
    <source>
        <dbReference type="Proteomes" id="UP001501414"/>
    </source>
</evidence>
<reference evidence="2 3" key="1">
    <citation type="journal article" date="2019" name="Int. J. Syst. Evol. Microbiol.">
        <title>The Global Catalogue of Microorganisms (GCM) 10K type strain sequencing project: providing services to taxonomists for standard genome sequencing and annotation.</title>
        <authorList>
            <consortium name="The Broad Institute Genomics Platform"/>
            <consortium name="The Broad Institute Genome Sequencing Center for Infectious Disease"/>
            <person name="Wu L."/>
            <person name="Ma J."/>
        </authorList>
    </citation>
    <scope>NUCLEOTIDE SEQUENCE [LARGE SCALE GENOMIC DNA]</scope>
    <source>
        <strain evidence="2 3">JCM 11896</strain>
    </source>
</reference>
<gene>
    <name evidence="2" type="ORF">GCM10009613_26490</name>
</gene>
<dbReference type="InterPro" id="IPR052026">
    <property type="entry name" value="ExeA_AAA_ATPase_DNA-bind"/>
</dbReference>